<dbReference type="Proteomes" id="UP001604277">
    <property type="component" value="Unassembled WGS sequence"/>
</dbReference>
<dbReference type="AlphaFoldDB" id="A0ABD1RKK7"/>
<evidence type="ECO:0000313" key="2">
    <source>
        <dbReference type="Proteomes" id="UP001604277"/>
    </source>
</evidence>
<dbReference type="EMBL" id="JBFOLJ010000012">
    <property type="protein sequence ID" value="KAL2488579.1"/>
    <property type="molecule type" value="Genomic_DNA"/>
</dbReference>
<evidence type="ECO:0000313" key="1">
    <source>
        <dbReference type="EMBL" id="KAL2488579.1"/>
    </source>
</evidence>
<proteinExistence type="predicted"/>
<comment type="caution">
    <text evidence="1">The sequence shown here is derived from an EMBL/GenBank/DDBJ whole genome shotgun (WGS) entry which is preliminary data.</text>
</comment>
<sequence length="184" mass="21024">MANVFVERVVKCECLTDGHIDVMGRKNIQKGQNQEAVEFYKEAANFHVACGGLESLVFVRWVFNATLPTGVKLRRRRVTLDKRYGRCNMVKSIPHDLFWCEVAKGVRKAVGWWERLKPFFRVVNVRDILYEIFHGFCVVELGQFGCVAWVISTKHNSVVRGAGPCDPIVLAELVDGLQQWRQGL</sequence>
<organism evidence="1 2">
    <name type="scientific">Forsythia ovata</name>
    <dbReference type="NCBI Taxonomy" id="205694"/>
    <lineage>
        <taxon>Eukaryota</taxon>
        <taxon>Viridiplantae</taxon>
        <taxon>Streptophyta</taxon>
        <taxon>Embryophyta</taxon>
        <taxon>Tracheophyta</taxon>
        <taxon>Spermatophyta</taxon>
        <taxon>Magnoliopsida</taxon>
        <taxon>eudicotyledons</taxon>
        <taxon>Gunneridae</taxon>
        <taxon>Pentapetalae</taxon>
        <taxon>asterids</taxon>
        <taxon>lamiids</taxon>
        <taxon>Lamiales</taxon>
        <taxon>Oleaceae</taxon>
        <taxon>Forsythieae</taxon>
        <taxon>Forsythia</taxon>
    </lineage>
</organism>
<gene>
    <name evidence="1" type="ORF">Fot_41871</name>
</gene>
<accession>A0ABD1RKK7</accession>
<reference evidence="2" key="1">
    <citation type="submission" date="2024-07" db="EMBL/GenBank/DDBJ databases">
        <title>Two chromosome-level genome assemblies of Korean endemic species Abeliophyllum distichum and Forsythia ovata (Oleaceae).</title>
        <authorList>
            <person name="Jang H."/>
        </authorList>
    </citation>
    <scope>NUCLEOTIDE SEQUENCE [LARGE SCALE GENOMIC DNA]</scope>
</reference>
<protein>
    <submittedName>
        <fullName evidence="1">Uncharacterized protein</fullName>
    </submittedName>
</protein>
<keyword evidence="2" id="KW-1185">Reference proteome</keyword>
<name>A0ABD1RKK7_9LAMI</name>